<sequence>MNFDNEFSVKNRTDLNAFRRLVNAALIGTYFMEKPDIRKVWLDLF</sequence>
<gene>
    <name evidence="1" type="ORF">LEP1GSC125_1943</name>
</gene>
<accession>A0AA87SV45</accession>
<proteinExistence type="predicted"/>
<dbReference type="EMBL" id="AKWM02000078">
    <property type="protein sequence ID" value="EKR98590.1"/>
    <property type="molecule type" value="Genomic_DNA"/>
</dbReference>
<reference evidence="1 2" key="1">
    <citation type="journal article" date="2014" name="Int. J. Syst. Evol. Microbiol.">
        <title>Leptospira mayottensis sp. nov., a pathogenic species of the genus Leptospira isolated from humans.</title>
        <authorList>
            <person name="Bourhy P."/>
            <person name="Collet L."/>
            <person name="Brisse S."/>
            <person name="Picardeau M."/>
        </authorList>
    </citation>
    <scope>NUCLEOTIDE SEQUENCE [LARGE SCALE GENOMIC DNA]</scope>
    <source>
        <strain evidence="1 2">200901122</strain>
    </source>
</reference>
<name>A0AA87SV45_9LEPT</name>
<comment type="caution">
    <text evidence="1">The sequence shown here is derived from an EMBL/GenBank/DDBJ whole genome shotgun (WGS) entry which is preliminary data.</text>
</comment>
<evidence type="ECO:0000313" key="1">
    <source>
        <dbReference type="EMBL" id="EKR98590.1"/>
    </source>
</evidence>
<dbReference type="RefSeq" id="WP_002745108.1">
    <property type="nucleotide sequence ID" value="NZ_AKWM02000078.1"/>
</dbReference>
<dbReference type="AlphaFoldDB" id="A0AA87SV45"/>
<organism evidence="1 2">
    <name type="scientific">Leptospira mayottensis 200901122</name>
    <dbReference type="NCBI Taxonomy" id="1193010"/>
    <lineage>
        <taxon>Bacteria</taxon>
        <taxon>Pseudomonadati</taxon>
        <taxon>Spirochaetota</taxon>
        <taxon>Spirochaetia</taxon>
        <taxon>Leptospirales</taxon>
        <taxon>Leptospiraceae</taxon>
        <taxon>Leptospira</taxon>
    </lineage>
</organism>
<dbReference type="Proteomes" id="UP000001343">
    <property type="component" value="Unassembled WGS sequence"/>
</dbReference>
<protein>
    <submittedName>
        <fullName evidence="1">Uncharacterized protein</fullName>
    </submittedName>
</protein>
<evidence type="ECO:0000313" key="2">
    <source>
        <dbReference type="Proteomes" id="UP000001343"/>
    </source>
</evidence>